<keyword evidence="3" id="KW-1185">Reference proteome</keyword>
<dbReference type="Proteomes" id="UP000038040">
    <property type="component" value="Unplaced"/>
</dbReference>
<dbReference type="WBParaSite" id="DME_0001071901-mRNA-1">
    <property type="protein sequence ID" value="DME_0001071901-mRNA-1"/>
    <property type="gene ID" value="DME_0001071901"/>
</dbReference>
<organism evidence="2 4">
    <name type="scientific">Dracunculus medinensis</name>
    <name type="common">Guinea worm</name>
    <dbReference type="NCBI Taxonomy" id="318479"/>
    <lineage>
        <taxon>Eukaryota</taxon>
        <taxon>Metazoa</taxon>
        <taxon>Ecdysozoa</taxon>
        <taxon>Nematoda</taxon>
        <taxon>Chromadorea</taxon>
        <taxon>Rhabditida</taxon>
        <taxon>Spirurina</taxon>
        <taxon>Dracunculoidea</taxon>
        <taxon>Dracunculidae</taxon>
        <taxon>Dracunculus</taxon>
    </lineage>
</organism>
<proteinExistence type="predicted"/>
<reference evidence="4" key="1">
    <citation type="submission" date="2017-02" db="UniProtKB">
        <authorList>
            <consortium name="WormBaseParasite"/>
        </authorList>
    </citation>
    <scope>IDENTIFICATION</scope>
</reference>
<evidence type="ECO:0000313" key="1">
    <source>
        <dbReference type="EMBL" id="VDN54152.1"/>
    </source>
</evidence>
<dbReference type="AlphaFoldDB" id="A0A0N4URN7"/>
<sequence>MVYRERTLSGEGLNKINEYVYIDIPPCLMNNEPVILAKEEDVWASVHEKDANEKLRILDQFKKDEVELNNLIHNSAIQRDQNIDIMINFINEINCHDEKIVSDTSLISNCKLADDDSRSNIDCTHLLPANVIEKSKQDQSDWLRITEVEFDELIEKSNTARLKKCEENLNIIRNVITEADILNRTKIEKDDEYMAELYKNISRDHFLLNELVLSINKELNTNYHNIQTEILLLENPMHNLSILALKLKHRQNLERMAELYNELLMDRDFQRKQLFCDMKSMIEKDEIAQRHVAAEALRRHAESVFPPRCSNLYQSNAFGSFLDDAESVSRKSYIHENENAHRFSHTKSRKDILKPLEMKGIIFVRPVDECVVCADIVCTMWPYERV</sequence>
<protein>
    <submittedName>
        <fullName evidence="4">HAP1 N-terminal domain-containing protein</fullName>
    </submittedName>
</protein>
<evidence type="ECO:0000313" key="2">
    <source>
        <dbReference type="Proteomes" id="UP000038040"/>
    </source>
</evidence>
<dbReference type="STRING" id="318479.A0A0N4URN7"/>
<dbReference type="EMBL" id="UYYG01000310">
    <property type="protein sequence ID" value="VDN54152.1"/>
    <property type="molecule type" value="Genomic_DNA"/>
</dbReference>
<dbReference type="Proteomes" id="UP000274756">
    <property type="component" value="Unassembled WGS sequence"/>
</dbReference>
<evidence type="ECO:0000313" key="3">
    <source>
        <dbReference type="Proteomes" id="UP000274756"/>
    </source>
</evidence>
<gene>
    <name evidence="1" type="ORF">DME_LOCUS4125</name>
</gene>
<evidence type="ECO:0000313" key="4">
    <source>
        <dbReference type="WBParaSite" id="DME_0001071901-mRNA-1"/>
    </source>
</evidence>
<accession>A0A0N4URN7</accession>
<reference evidence="1 3" key="2">
    <citation type="submission" date="2018-11" db="EMBL/GenBank/DDBJ databases">
        <authorList>
            <consortium name="Pathogen Informatics"/>
        </authorList>
    </citation>
    <scope>NUCLEOTIDE SEQUENCE [LARGE SCALE GENOMIC DNA]</scope>
</reference>
<name>A0A0N4URN7_DRAME</name>